<dbReference type="AlphaFoldDB" id="A0A2I2KPS6"/>
<evidence type="ECO:0000313" key="8">
    <source>
        <dbReference type="Proteomes" id="UP000234331"/>
    </source>
</evidence>
<evidence type="ECO:0000259" key="6">
    <source>
        <dbReference type="SMART" id="SM00829"/>
    </source>
</evidence>
<evidence type="ECO:0000256" key="5">
    <source>
        <dbReference type="ARBA" id="ARBA00022884"/>
    </source>
</evidence>
<dbReference type="Gene3D" id="3.90.180.10">
    <property type="entry name" value="Medium-chain alcohol dehydrogenases, catalytic domain"/>
    <property type="match status" value="1"/>
</dbReference>
<dbReference type="SMART" id="SM00829">
    <property type="entry name" value="PKS_ER"/>
    <property type="match status" value="1"/>
</dbReference>
<evidence type="ECO:0000313" key="7">
    <source>
        <dbReference type="EMBL" id="SNQ47664.1"/>
    </source>
</evidence>
<organism evidence="7 8">
    <name type="scientific">Frankia canadensis</name>
    <dbReference type="NCBI Taxonomy" id="1836972"/>
    <lineage>
        <taxon>Bacteria</taxon>
        <taxon>Bacillati</taxon>
        <taxon>Actinomycetota</taxon>
        <taxon>Actinomycetes</taxon>
        <taxon>Frankiales</taxon>
        <taxon>Frankiaceae</taxon>
        <taxon>Frankia</taxon>
    </lineage>
</organism>
<proteinExistence type="predicted"/>
<dbReference type="GO" id="GO:0016491">
    <property type="term" value="F:oxidoreductase activity"/>
    <property type="evidence" value="ECO:0007669"/>
    <property type="project" value="InterPro"/>
</dbReference>
<evidence type="ECO:0000256" key="3">
    <source>
        <dbReference type="ARBA" id="ARBA00022490"/>
    </source>
</evidence>
<dbReference type="SUPFAM" id="SSF50129">
    <property type="entry name" value="GroES-like"/>
    <property type="match status" value="1"/>
</dbReference>
<dbReference type="Gene3D" id="3.40.50.720">
    <property type="entry name" value="NAD(P)-binding Rossmann-like Domain"/>
    <property type="match status" value="1"/>
</dbReference>
<reference evidence="7 8" key="1">
    <citation type="submission" date="2017-06" db="EMBL/GenBank/DDBJ databases">
        <authorList>
            <person name="Kim H.J."/>
            <person name="Triplett B.A."/>
        </authorList>
    </citation>
    <scope>NUCLEOTIDE SEQUENCE [LARGE SCALE GENOMIC DNA]</scope>
    <source>
        <strain evidence="7">FRACA_ARgP5</strain>
    </source>
</reference>
<sequence>MKAVVFAEHGPPDVLRVVELERPKVRAGKVLVRVRAGGVQPFDTRVRQGWPGLALTLPSGIGNEFAGTVHEVGPGVDGFTAGDDVLGWTYLNALAEYLLVDADAIAPKPPGMPWEVAGALSASGQTAHTALTILDVHPGDTVLIHAAAGGVGTVAVQLAKAWGAVVIGTASEPNHDYLADLGAIPVSYGEGLVERVRAVAPHGVDAVVDGAGGQALLDSVGLVRAADRIVALVNVELADKVGARRLQPDRSVRRLNELVDLHSAGRLRIHVRGSFDLDQVARAHHEVEHGHGRGKVVVTIP</sequence>
<dbReference type="GO" id="GO:0005737">
    <property type="term" value="C:cytoplasm"/>
    <property type="evidence" value="ECO:0007669"/>
    <property type="project" value="UniProtKB-SubCell"/>
</dbReference>
<comment type="subunit">
    <text evidence="2">Homotetramer.</text>
</comment>
<dbReference type="InterPro" id="IPR036291">
    <property type="entry name" value="NAD(P)-bd_dom_sf"/>
</dbReference>
<evidence type="ECO:0000256" key="1">
    <source>
        <dbReference type="ARBA" id="ARBA00004496"/>
    </source>
</evidence>
<dbReference type="CDD" id="cd05289">
    <property type="entry name" value="MDR_like_2"/>
    <property type="match status" value="1"/>
</dbReference>
<dbReference type="InterPro" id="IPR013154">
    <property type="entry name" value="ADH-like_N"/>
</dbReference>
<dbReference type="SUPFAM" id="SSF51735">
    <property type="entry name" value="NAD(P)-binding Rossmann-fold domains"/>
    <property type="match status" value="1"/>
</dbReference>
<dbReference type="GO" id="GO:0003723">
    <property type="term" value="F:RNA binding"/>
    <property type="evidence" value="ECO:0007669"/>
    <property type="project" value="UniProtKB-KW"/>
</dbReference>
<evidence type="ECO:0000256" key="4">
    <source>
        <dbReference type="ARBA" id="ARBA00022857"/>
    </source>
</evidence>
<dbReference type="PROSITE" id="PS01162">
    <property type="entry name" value="QOR_ZETA_CRYSTAL"/>
    <property type="match status" value="1"/>
</dbReference>
<keyword evidence="5" id="KW-0694">RNA-binding</keyword>
<keyword evidence="4" id="KW-0521">NADP</keyword>
<accession>A0A2I2KPS6</accession>
<dbReference type="InterPro" id="IPR020843">
    <property type="entry name" value="ER"/>
</dbReference>
<dbReference type="Pfam" id="PF08240">
    <property type="entry name" value="ADH_N"/>
    <property type="match status" value="1"/>
</dbReference>
<dbReference type="InterPro" id="IPR002364">
    <property type="entry name" value="Quin_OxRdtase/zeta-crystal_CS"/>
</dbReference>
<keyword evidence="8" id="KW-1185">Reference proteome</keyword>
<dbReference type="Pfam" id="PF13602">
    <property type="entry name" value="ADH_zinc_N_2"/>
    <property type="match status" value="1"/>
</dbReference>
<dbReference type="PANTHER" id="PTHR44154">
    <property type="entry name" value="QUINONE OXIDOREDUCTASE"/>
    <property type="match status" value="1"/>
</dbReference>
<gene>
    <name evidence="7" type="ORF">FRACA_20060</name>
</gene>
<dbReference type="OrthoDB" id="3727682at2"/>
<dbReference type="Proteomes" id="UP000234331">
    <property type="component" value="Unassembled WGS sequence"/>
</dbReference>
<evidence type="ECO:0000256" key="2">
    <source>
        <dbReference type="ARBA" id="ARBA00011881"/>
    </source>
</evidence>
<feature type="domain" description="Enoyl reductase (ER)" evidence="6">
    <location>
        <begin position="10"/>
        <end position="298"/>
    </location>
</feature>
<dbReference type="InterPro" id="IPR011032">
    <property type="entry name" value="GroES-like_sf"/>
</dbReference>
<dbReference type="RefSeq" id="WP_101831461.1">
    <property type="nucleotide sequence ID" value="NZ_FZMO01000112.1"/>
</dbReference>
<dbReference type="GO" id="GO:0008270">
    <property type="term" value="F:zinc ion binding"/>
    <property type="evidence" value="ECO:0007669"/>
    <property type="project" value="InterPro"/>
</dbReference>
<protein>
    <submittedName>
        <fullName evidence="7">Alcohol dehydrogenase</fullName>
    </submittedName>
</protein>
<keyword evidence="3" id="KW-0963">Cytoplasm</keyword>
<name>A0A2I2KPS6_9ACTN</name>
<comment type="subcellular location">
    <subcellularLocation>
        <location evidence="1">Cytoplasm</location>
    </subcellularLocation>
</comment>
<dbReference type="InterPro" id="IPR051603">
    <property type="entry name" value="Zinc-ADH_QOR/CCCR"/>
</dbReference>
<dbReference type="EMBL" id="FZMO01000112">
    <property type="protein sequence ID" value="SNQ47664.1"/>
    <property type="molecule type" value="Genomic_DNA"/>
</dbReference>
<dbReference type="PANTHER" id="PTHR44154:SF1">
    <property type="entry name" value="QUINONE OXIDOREDUCTASE"/>
    <property type="match status" value="1"/>
</dbReference>